<dbReference type="OrthoDB" id="5835829at2759"/>
<dbReference type="CDD" id="cd03784">
    <property type="entry name" value="GT1_Gtf-like"/>
    <property type="match status" value="1"/>
</dbReference>
<reference evidence="4" key="2">
    <citation type="submission" date="2025-08" db="UniProtKB">
        <authorList>
            <consortium name="RefSeq"/>
        </authorList>
    </citation>
    <scope>IDENTIFICATION</scope>
    <source>
        <tissue evidence="4">Leaf</tissue>
    </source>
</reference>
<keyword evidence="2" id="KW-0808">Transferase</keyword>
<protein>
    <submittedName>
        <fullName evidence="4">UDP-glycosyltransferase 74E1-like</fullName>
    </submittedName>
</protein>
<sequence>MTGKGRTMEVIMMPFHHQGHLTPMLQFAKRFAWKGAGSIRITLATTLSTAQNMTNSKNNNNNNDYDFLTVESIYDDTDDSQLKFMGRMGKFKSEASLQLGRLITTKSIDNNKCMLVYDAYLPWALDVGKDHNIQAAAFFVQACAYMASFYPMFLEEFGSDDQHPVVAAAKAESVPSLSVELPSREEMERYAPKCAQSPSSDDKPNTVKKSLHPVYRMVVSSITTLHLADFVLINSFDHLEHQVVKWMTNLWRVRTVGPLLPSSYLDKRIKSDVDYGINPYKPNNEACMNWLNTKQAASVVYVSFGSVANLSVEQIAEIAKALKKIPSSFLWIVREAEQEKLPEDFITETSEKGLVMSWCTQLDVLAHEAVGCFITHCGWNSIIEATNFGVPMLGMPQFMDQFLDAHFMEKVWGVGIRAKADEKNFVTCDEIKCGVNEIMYGDKANMIKENAAKWKDLAKEAVGEGGSSDKNIDEIINWLASS</sequence>
<organism evidence="3 4">
    <name type="scientific">Spinacia oleracea</name>
    <name type="common">Spinach</name>
    <dbReference type="NCBI Taxonomy" id="3562"/>
    <lineage>
        <taxon>Eukaryota</taxon>
        <taxon>Viridiplantae</taxon>
        <taxon>Streptophyta</taxon>
        <taxon>Embryophyta</taxon>
        <taxon>Tracheophyta</taxon>
        <taxon>Spermatophyta</taxon>
        <taxon>Magnoliopsida</taxon>
        <taxon>eudicotyledons</taxon>
        <taxon>Gunneridae</taxon>
        <taxon>Pentapetalae</taxon>
        <taxon>Caryophyllales</taxon>
        <taxon>Chenopodiaceae</taxon>
        <taxon>Chenopodioideae</taxon>
        <taxon>Anserineae</taxon>
        <taxon>Spinacia</taxon>
    </lineage>
</organism>
<dbReference type="PANTHER" id="PTHR11926:SF1553">
    <property type="entry name" value="GLYCOSYLTRANSFERASE"/>
    <property type="match status" value="1"/>
</dbReference>
<dbReference type="Gene3D" id="3.40.50.2000">
    <property type="entry name" value="Glycogen Phosphorylase B"/>
    <property type="match status" value="2"/>
</dbReference>
<gene>
    <name evidence="4" type="primary">LOC110777208</name>
</gene>
<dbReference type="GO" id="GO:0008194">
    <property type="term" value="F:UDP-glycosyltransferase activity"/>
    <property type="evidence" value="ECO:0000318"/>
    <property type="project" value="GO_Central"/>
</dbReference>
<comment type="similarity">
    <text evidence="1">Belongs to the UDP-glycosyltransferase family.</text>
</comment>
<dbReference type="Proteomes" id="UP000813463">
    <property type="component" value="Chromosome 2"/>
</dbReference>
<name>A0A9R0HUY0_SPIOL</name>
<dbReference type="PANTHER" id="PTHR11926">
    <property type="entry name" value="GLUCOSYL/GLUCURONOSYL TRANSFERASES"/>
    <property type="match status" value="1"/>
</dbReference>
<dbReference type="KEGG" id="soe:110777208"/>
<dbReference type="GeneID" id="110777208"/>
<dbReference type="GO" id="GO:0080043">
    <property type="term" value="F:quercetin 3-O-glucosyltransferase activity"/>
    <property type="evidence" value="ECO:0007669"/>
    <property type="project" value="TreeGrafter"/>
</dbReference>
<dbReference type="GO" id="GO:0080044">
    <property type="term" value="F:quercetin 7-O-glucosyltransferase activity"/>
    <property type="evidence" value="ECO:0007669"/>
    <property type="project" value="TreeGrafter"/>
</dbReference>
<proteinExistence type="inferred from homology"/>
<evidence type="ECO:0000256" key="1">
    <source>
        <dbReference type="ARBA" id="ARBA00009995"/>
    </source>
</evidence>
<evidence type="ECO:0000313" key="4">
    <source>
        <dbReference type="RefSeq" id="XP_021837508.1"/>
    </source>
</evidence>
<dbReference type="RefSeq" id="XP_021837508.1">
    <property type="nucleotide sequence ID" value="XM_021981816.2"/>
</dbReference>
<reference evidence="3" key="1">
    <citation type="journal article" date="2021" name="Nat. Commun.">
        <title>Genomic analyses provide insights into spinach domestication and the genetic basis of agronomic traits.</title>
        <authorList>
            <person name="Cai X."/>
            <person name="Sun X."/>
            <person name="Xu C."/>
            <person name="Sun H."/>
            <person name="Wang X."/>
            <person name="Ge C."/>
            <person name="Zhang Z."/>
            <person name="Wang Q."/>
            <person name="Fei Z."/>
            <person name="Jiao C."/>
            <person name="Wang Q."/>
        </authorList>
    </citation>
    <scope>NUCLEOTIDE SEQUENCE [LARGE SCALE GENOMIC DNA]</scope>
    <source>
        <strain evidence="3">cv. Varoflay</strain>
    </source>
</reference>
<dbReference type="InterPro" id="IPR002213">
    <property type="entry name" value="UDP_glucos_trans"/>
</dbReference>
<dbReference type="AlphaFoldDB" id="A0A9R0HUY0"/>
<dbReference type="SUPFAM" id="SSF53756">
    <property type="entry name" value="UDP-Glycosyltransferase/glycogen phosphorylase"/>
    <property type="match status" value="1"/>
</dbReference>
<evidence type="ECO:0000313" key="3">
    <source>
        <dbReference type="Proteomes" id="UP000813463"/>
    </source>
</evidence>
<evidence type="ECO:0000256" key="2">
    <source>
        <dbReference type="ARBA" id="ARBA00022679"/>
    </source>
</evidence>
<keyword evidence="3" id="KW-1185">Reference proteome</keyword>
<dbReference type="Pfam" id="PF00201">
    <property type="entry name" value="UDPGT"/>
    <property type="match status" value="1"/>
</dbReference>
<accession>A0A9R0HUY0</accession>
<dbReference type="FunFam" id="3.40.50.2000:FF:000019">
    <property type="entry name" value="Glycosyltransferase"/>
    <property type="match status" value="1"/>
</dbReference>